<keyword evidence="6" id="KW-1185">Reference proteome</keyword>
<dbReference type="RefSeq" id="XP_013757710.1">
    <property type="nucleotide sequence ID" value="XM_013902256.1"/>
</dbReference>
<keyword evidence="1" id="KW-0053">Apoptosis</keyword>
<dbReference type="InterPro" id="IPR016024">
    <property type="entry name" value="ARM-type_fold"/>
</dbReference>
<dbReference type="GO" id="GO:0007015">
    <property type="term" value="P:actin filament organization"/>
    <property type="evidence" value="ECO:0007669"/>
    <property type="project" value="TreeGrafter"/>
</dbReference>
<protein>
    <recommendedName>
        <fullName evidence="4">ELMO domain-containing protein</fullName>
    </recommendedName>
</protein>
<evidence type="ECO:0000256" key="2">
    <source>
        <dbReference type="ARBA" id="ARBA00022907"/>
    </source>
</evidence>
<evidence type="ECO:0000259" key="4">
    <source>
        <dbReference type="PROSITE" id="PS51335"/>
    </source>
</evidence>
<dbReference type="GeneID" id="25565010"/>
<dbReference type="PANTHER" id="PTHR12771">
    <property type="entry name" value="ENGULFMENT AND CELL MOTILITY"/>
    <property type="match status" value="1"/>
</dbReference>
<dbReference type="AlphaFoldDB" id="A0A0L0DBA1"/>
<dbReference type="InterPro" id="IPR011989">
    <property type="entry name" value="ARM-like"/>
</dbReference>
<organism evidence="5 6">
    <name type="scientific">Thecamonas trahens ATCC 50062</name>
    <dbReference type="NCBI Taxonomy" id="461836"/>
    <lineage>
        <taxon>Eukaryota</taxon>
        <taxon>Apusozoa</taxon>
        <taxon>Apusomonadida</taxon>
        <taxon>Apusomonadidae</taxon>
        <taxon>Thecamonas</taxon>
    </lineage>
</organism>
<dbReference type="GO" id="GO:0005886">
    <property type="term" value="C:plasma membrane"/>
    <property type="evidence" value="ECO:0007669"/>
    <property type="project" value="TreeGrafter"/>
</dbReference>
<dbReference type="GO" id="GO:0048870">
    <property type="term" value="P:cell motility"/>
    <property type="evidence" value="ECO:0007669"/>
    <property type="project" value="TreeGrafter"/>
</dbReference>
<evidence type="ECO:0000256" key="1">
    <source>
        <dbReference type="ARBA" id="ARBA00022703"/>
    </source>
</evidence>
<name>A0A0L0DBA1_THETB</name>
<dbReference type="Proteomes" id="UP000054408">
    <property type="component" value="Unassembled WGS sequence"/>
</dbReference>
<evidence type="ECO:0000256" key="3">
    <source>
        <dbReference type="ARBA" id="ARBA00023036"/>
    </source>
</evidence>
<dbReference type="InterPro" id="IPR050868">
    <property type="entry name" value="ELMO_domain-containing"/>
</dbReference>
<dbReference type="STRING" id="461836.A0A0L0DBA1"/>
<dbReference type="SUPFAM" id="SSF48371">
    <property type="entry name" value="ARM repeat"/>
    <property type="match status" value="1"/>
</dbReference>
<dbReference type="GO" id="GO:0006909">
    <property type="term" value="P:phagocytosis"/>
    <property type="evidence" value="ECO:0007669"/>
    <property type="project" value="UniProtKB-KW"/>
</dbReference>
<dbReference type="Gene3D" id="6.10.10.90">
    <property type="match status" value="1"/>
</dbReference>
<dbReference type="OMA" id="CPHMKDL"/>
<evidence type="ECO:0000313" key="5">
    <source>
        <dbReference type="EMBL" id="KNC49602.1"/>
    </source>
</evidence>
<dbReference type="GO" id="GO:0017124">
    <property type="term" value="F:SH3 domain binding"/>
    <property type="evidence" value="ECO:0007669"/>
    <property type="project" value="UniProtKB-KW"/>
</dbReference>
<dbReference type="OrthoDB" id="28413at2759"/>
<dbReference type="Gene3D" id="1.25.10.10">
    <property type="entry name" value="Leucine-rich Repeat Variant"/>
    <property type="match status" value="1"/>
</dbReference>
<dbReference type="Pfam" id="PF04727">
    <property type="entry name" value="ELMO_CED12"/>
    <property type="match status" value="1"/>
</dbReference>
<gene>
    <name evidence="5" type="ORF">AMSG_05642</name>
</gene>
<accession>A0A0L0DBA1</accession>
<dbReference type="InterPro" id="IPR001849">
    <property type="entry name" value="PH_domain"/>
</dbReference>
<keyword evidence="3" id="KW-0729">SH3-binding</keyword>
<keyword evidence="2" id="KW-0581">Phagocytosis</keyword>
<dbReference type="InterPro" id="IPR024574">
    <property type="entry name" value="ELMO_ARM"/>
</dbReference>
<dbReference type="PANTHER" id="PTHR12771:SF56">
    <property type="entry name" value="CED-12"/>
    <property type="match status" value="1"/>
</dbReference>
<dbReference type="EMBL" id="GL349456">
    <property type="protein sequence ID" value="KNC49602.1"/>
    <property type="molecule type" value="Genomic_DNA"/>
</dbReference>
<dbReference type="PROSITE" id="PS51335">
    <property type="entry name" value="ELMO"/>
    <property type="match status" value="1"/>
</dbReference>
<dbReference type="Pfam" id="PF11841">
    <property type="entry name" value="ELMO_ARM"/>
    <property type="match status" value="1"/>
</dbReference>
<dbReference type="eggNOG" id="KOG2999">
    <property type="taxonomic scope" value="Eukaryota"/>
</dbReference>
<evidence type="ECO:0000313" key="6">
    <source>
        <dbReference type="Proteomes" id="UP000054408"/>
    </source>
</evidence>
<reference evidence="5 6" key="1">
    <citation type="submission" date="2010-05" db="EMBL/GenBank/DDBJ databases">
        <title>The Genome Sequence of Thecamonas trahens ATCC 50062.</title>
        <authorList>
            <consortium name="The Broad Institute Genome Sequencing Platform"/>
            <person name="Russ C."/>
            <person name="Cuomo C."/>
            <person name="Shea T."/>
            <person name="Young S.K."/>
            <person name="Zeng Q."/>
            <person name="Koehrsen M."/>
            <person name="Haas B."/>
            <person name="Borodovsky M."/>
            <person name="Guigo R."/>
            <person name="Alvarado L."/>
            <person name="Berlin A."/>
            <person name="Bochicchio J."/>
            <person name="Borenstein D."/>
            <person name="Chapman S."/>
            <person name="Chen Z."/>
            <person name="Freedman E."/>
            <person name="Gellesch M."/>
            <person name="Goldberg J."/>
            <person name="Griggs A."/>
            <person name="Gujja S."/>
            <person name="Heilman E."/>
            <person name="Heiman D."/>
            <person name="Hepburn T."/>
            <person name="Howarth C."/>
            <person name="Jen D."/>
            <person name="Larson L."/>
            <person name="Mehta T."/>
            <person name="Park D."/>
            <person name="Pearson M."/>
            <person name="Roberts A."/>
            <person name="Saif S."/>
            <person name="Shenoy N."/>
            <person name="Sisk P."/>
            <person name="Stolte C."/>
            <person name="Sykes S."/>
            <person name="Thomson T."/>
            <person name="Walk T."/>
            <person name="White J."/>
            <person name="Yandava C."/>
            <person name="Burger G."/>
            <person name="Gray M.W."/>
            <person name="Holland P.W.H."/>
            <person name="King N."/>
            <person name="Lang F.B.F."/>
            <person name="Roger A.J."/>
            <person name="Ruiz-Trillo I."/>
            <person name="Lander E."/>
            <person name="Nusbaum C."/>
        </authorList>
    </citation>
    <scope>NUCLEOTIDE SEQUENCE [LARGE SCALE GENOMIC DNA]</scope>
    <source>
        <strain evidence="5 6">ATCC 50062</strain>
    </source>
</reference>
<sequence>MGGRWACVFLPNAHFLDDARRFRPYDSQQAASRNYTVATTEISFPPKPPAHVSLDTSADYLTQLDKVCTALQVERDVESMVLVVENTREYITDDRWNSTLILAGKKFELCVRPQFAVAETLYQLQSPDPKDKKNAIFKLKKQLVDQPFAVVFVQKGGIDILTKIVLSAKGNLLSYALADYPLAMDSADWATMEAPVLDKVIESLSSPNNNVVKHALAIITGLCRGVDAKVAPVGAMINERFRANLDAGPPFTCLVKHINSTDLNVQVEALEAVNGIIMQTTDEATRERFYEAIDAFGFNAALKSQVNVVDLPAFREATVVYQNYRLGACRKLLLSNFESDNEEHDFLLLRYWALVYPEEAMSELSDWRRLGFQTTDPAAELRATGMLGIHVAMQLFEKAPQIGNTIVAAQAKRPERDYPFSAAWISIVSTMIDVMSLNRERVPGEPGTVFLCLLDTAAQPPQPASSSDDAGSAIGLFEGDAFLEVFAICAQAYDKMWNDLNCTYEDFSKGNAVILAKLAEVIRANPESLSSLRRAAFLMATGLKKRIGTVEEAFAAMGLREAEAPIVEELRASLTAEMLELVAAQRIAAMQTPTLFSAYTQDGKAVKRTVVKIMVGESVQDIRFGSAPDPQGSPVEAASAITVLEPILVSDVHTVAIGASSPMVMALKKPDPAITDLAFSIVLKSPTPSGEMTIDAVARDRKVFVNWTDGLRALTGQPLISPEASADAAKLAEMELRIRMVELDAVDVPSAEPERPPPPPFTFVVDDNAALAAAGLRRPGP</sequence>
<dbReference type="InterPro" id="IPR006816">
    <property type="entry name" value="ELMO_dom"/>
</dbReference>
<dbReference type="Pfam" id="PF16457">
    <property type="entry name" value="PH_12"/>
    <property type="match status" value="1"/>
</dbReference>
<proteinExistence type="predicted"/>
<feature type="domain" description="ELMO" evidence="4">
    <location>
        <begin position="343"/>
        <end position="522"/>
    </location>
</feature>